<dbReference type="RefSeq" id="WP_129984631.1">
    <property type="nucleotide sequence ID" value="NZ_RCYP01000044.1"/>
</dbReference>
<name>A0A7K0GN65_PARDI</name>
<reference evidence="1 2" key="1">
    <citation type="journal article" date="2019" name="Nat. Med.">
        <title>A library of human gut bacterial isolates paired with longitudinal multiomics data enables mechanistic microbiome research.</title>
        <authorList>
            <person name="Poyet M."/>
            <person name="Groussin M."/>
            <person name="Gibbons S.M."/>
            <person name="Avila-Pacheco J."/>
            <person name="Jiang X."/>
            <person name="Kearney S.M."/>
            <person name="Perrotta A.R."/>
            <person name="Berdy B."/>
            <person name="Zhao S."/>
            <person name="Lieberman T.D."/>
            <person name="Swanson P.K."/>
            <person name="Smith M."/>
            <person name="Roesemann S."/>
            <person name="Alexander J.E."/>
            <person name="Rich S.A."/>
            <person name="Livny J."/>
            <person name="Vlamakis H."/>
            <person name="Clish C."/>
            <person name="Bullock K."/>
            <person name="Deik A."/>
            <person name="Scott J."/>
            <person name="Pierce K.A."/>
            <person name="Xavier R.J."/>
            <person name="Alm E.J."/>
        </authorList>
    </citation>
    <scope>NUCLEOTIDE SEQUENCE [LARGE SCALE GENOMIC DNA]</scope>
    <source>
        <strain evidence="1 2">BIOML-A41</strain>
    </source>
</reference>
<proteinExistence type="predicted"/>
<protein>
    <submittedName>
        <fullName evidence="1">Histone H1</fullName>
    </submittedName>
</protein>
<evidence type="ECO:0000313" key="2">
    <source>
        <dbReference type="Proteomes" id="UP000463337"/>
    </source>
</evidence>
<sequence length="117" mass="12582">MADLTIRGAEPLIHALQTAANNTAHKAIVKKFGGNLQSSAKRKAVFTKGYSTGATARKIGLEITNGGFSAKVEAGTDYSGYLEKGTRKMEAQPFMKPALDEIEPQFIAELRRAAIVK</sequence>
<organism evidence="1 2">
    <name type="scientific">Parabacteroides distasonis</name>
    <dbReference type="NCBI Taxonomy" id="823"/>
    <lineage>
        <taxon>Bacteria</taxon>
        <taxon>Pseudomonadati</taxon>
        <taxon>Bacteroidota</taxon>
        <taxon>Bacteroidia</taxon>
        <taxon>Bacteroidales</taxon>
        <taxon>Tannerellaceae</taxon>
        <taxon>Parabacteroides</taxon>
    </lineage>
</organism>
<comment type="caution">
    <text evidence="1">The sequence shown here is derived from an EMBL/GenBank/DDBJ whole genome shotgun (WGS) entry which is preliminary data.</text>
</comment>
<dbReference type="EMBL" id="WKLT01000032">
    <property type="protein sequence ID" value="MRY60393.1"/>
    <property type="molecule type" value="Genomic_DNA"/>
</dbReference>
<dbReference type="Proteomes" id="UP000463337">
    <property type="component" value="Unassembled WGS sequence"/>
</dbReference>
<dbReference type="AlphaFoldDB" id="A0A7K0GN65"/>
<accession>A0A7K0GN65</accession>
<gene>
    <name evidence="1" type="ORF">GKD59_21315</name>
</gene>
<dbReference type="InterPro" id="IPR010064">
    <property type="entry name" value="HK97-gp10_tail"/>
</dbReference>
<evidence type="ECO:0000313" key="1">
    <source>
        <dbReference type="EMBL" id="MRY60393.1"/>
    </source>
</evidence>
<dbReference type="NCBIfam" id="TIGR01725">
    <property type="entry name" value="phge_HK97_gp10"/>
    <property type="match status" value="1"/>
</dbReference>